<evidence type="ECO:0000313" key="2">
    <source>
        <dbReference type="EMBL" id="GAA5140293.1"/>
    </source>
</evidence>
<name>A0ABP9P478_9ACTN</name>
<evidence type="ECO:0000313" key="3">
    <source>
        <dbReference type="Proteomes" id="UP001500221"/>
    </source>
</evidence>
<sequence length="168" mass="17242">MERTDAQRLADRAEGAARGFAVLAGVVLCLALPMAWVERLEDGVRSDEYLSTWGALIALLSDQSGVGENLVALIGVVVLALGIAGAAYVALSWLTAGVEYDGVSRYLRNGSMVLLLAGAGLLALGAGIMEPVGPGDEPSTGLGLGAGLWAVLFLALALTAPRLVLPRD</sequence>
<proteinExistence type="predicted"/>
<keyword evidence="1" id="KW-0812">Transmembrane</keyword>
<reference evidence="3" key="1">
    <citation type="journal article" date="2019" name="Int. J. Syst. Evol. Microbiol.">
        <title>The Global Catalogue of Microorganisms (GCM) 10K type strain sequencing project: providing services to taxonomists for standard genome sequencing and annotation.</title>
        <authorList>
            <consortium name="The Broad Institute Genomics Platform"/>
            <consortium name="The Broad Institute Genome Sequencing Center for Infectious Disease"/>
            <person name="Wu L."/>
            <person name="Ma J."/>
        </authorList>
    </citation>
    <scope>NUCLEOTIDE SEQUENCE [LARGE SCALE GENOMIC DNA]</scope>
    <source>
        <strain evidence="3">JCM 18459</strain>
    </source>
</reference>
<feature type="transmembrane region" description="Helical" evidence="1">
    <location>
        <begin position="141"/>
        <end position="165"/>
    </location>
</feature>
<comment type="caution">
    <text evidence="2">The sequence shown here is derived from an EMBL/GenBank/DDBJ whole genome shotgun (WGS) entry which is preliminary data.</text>
</comment>
<dbReference type="Proteomes" id="UP001500221">
    <property type="component" value="Unassembled WGS sequence"/>
</dbReference>
<keyword evidence="1" id="KW-0472">Membrane</keyword>
<organism evidence="2 3">
    <name type="scientific">Nocardioides marinquilinus</name>
    <dbReference type="NCBI Taxonomy" id="1210400"/>
    <lineage>
        <taxon>Bacteria</taxon>
        <taxon>Bacillati</taxon>
        <taxon>Actinomycetota</taxon>
        <taxon>Actinomycetes</taxon>
        <taxon>Propionibacteriales</taxon>
        <taxon>Nocardioidaceae</taxon>
        <taxon>Nocardioides</taxon>
    </lineage>
</organism>
<dbReference type="EMBL" id="BAABKG010000001">
    <property type="protein sequence ID" value="GAA5140293.1"/>
    <property type="molecule type" value="Genomic_DNA"/>
</dbReference>
<protein>
    <recommendedName>
        <fullName evidence="4">DUF2975 domain-containing protein</fullName>
    </recommendedName>
</protein>
<gene>
    <name evidence="2" type="ORF">GCM10023340_00190</name>
</gene>
<evidence type="ECO:0000256" key="1">
    <source>
        <dbReference type="SAM" id="Phobius"/>
    </source>
</evidence>
<feature type="transmembrane region" description="Helical" evidence="1">
    <location>
        <begin position="70"/>
        <end position="94"/>
    </location>
</feature>
<keyword evidence="1" id="KW-1133">Transmembrane helix</keyword>
<evidence type="ECO:0008006" key="4">
    <source>
        <dbReference type="Google" id="ProtNLM"/>
    </source>
</evidence>
<feature type="transmembrane region" description="Helical" evidence="1">
    <location>
        <begin position="20"/>
        <end position="37"/>
    </location>
</feature>
<keyword evidence="3" id="KW-1185">Reference proteome</keyword>
<accession>A0ABP9P478</accession>
<feature type="transmembrane region" description="Helical" evidence="1">
    <location>
        <begin position="106"/>
        <end position="129"/>
    </location>
</feature>